<keyword evidence="2" id="KW-1133">Transmembrane helix</keyword>
<organism evidence="3 4">
    <name type="scientific">Flavobacterium sedimenticola</name>
    <dbReference type="NCBI Taxonomy" id="3043286"/>
    <lineage>
        <taxon>Bacteria</taxon>
        <taxon>Pseudomonadati</taxon>
        <taxon>Bacteroidota</taxon>
        <taxon>Flavobacteriia</taxon>
        <taxon>Flavobacteriales</taxon>
        <taxon>Flavobacteriaceae</taxon>
        <taxon>Flavobacterium</taxon>
    </lineage>
</organism>
<proteinExistence type="predicted"/>
<accession>A0ABT6XN13</accession>
<evidence type="ECO:0000256" key="1">
    <source>
        <dbReference type="SAM" id="Coils"/>
    </source>
</evidence>
<reference evidence="3 4" key="1">
    <citation type="submission" date="2023-05" db="EMBL/GenBank/DDBJ databases">
        <title>Flavobacterium sedimenti sp. nov., isolated from the sediment.</title>
        <authorList>
            <person name="Wu N."/>
        </authorList>
    </citation>
    <scope>NUCLEOTIDE SEQUENCE [LARGE SCALE GENOMIC DNA]</scope>
    <source>
        <strain evidence="3 4">YZ-48</strain>
    </source>
</reference>
<feature type="transmembrane region" description="Helical" evidence="2">
    <location>
        <begin position="6"/>
        <end position="28"/>
    </location>
</feature>
<dbReference type="RefSeq" id="WP_283238155.1">
    <property type="nucleotide sequence ID" value="NZ_JASGBP010000001.1"/>
</dbReference>
<evidence type="ECO:0000313" key="3">
    <source>
        <dbReference type="EMBL" id="MDI9256480.1"/>
    </source>
</evidence>
<comment type="caution">
    <text evidence="3">The sequence shown here is derived from an EMBL/GenBank/DDBJ whole genome shotgun (WGS) entry which is preliminary data.</text>
</comment>
<keyword evidence="2" id="KW-0812">Transmembrane</keyword>
<dbReference type="Proteomes" id="UP001230035">
    <property type="component" value="Unassembled WGS sequence"/>
</dbReference>
<keyword evidence="1" id="KW-0175">Coiled coil</keyword>
<dbReference type="EMBL" id="JASGBP010000001">
    <property type="protein sequence ID" value="MDI9256480.1"/>
    <property type="molecule type" value="Genomic_DNA"/>
</dbReference>
<gene>
    <name evidence="3" type="ORF">QHT84_03535</name>
</gene>
<sequence>MKGKKLMITVVLAIIGFVLLALSGYLLYRNNANSMSAEKQKQLEEAIKQIEVLNAEIVEKDKIVDEAEQKLKSHKFDAFTLAPGQNIPIVEIVDNDLSENSTVEEGNKKVHKLMYHHQIRFSLVNAGKSALKDVIFSIKDDYNKGKEKMKNAKAVSSINYLGKKVDDNEMGEYENFEITTLNLKSKKLLYTSNLPSSFGVGDYQYHIVVEWSQGFYQMLIKIDEVDGKLKYTYEFFDVNGHTIDFNKLESNITN</sequence>
<feature type="coiled-coil region" evidence="1">
    <location>
        <begin position="29"/>
        <end position="70"/>
    </location>
</feature>
<keyword evidence="2" id="KW-0472">Membrane</keyword>
<evidence type="ECO:0000313" key="4">
    <source>
        <dbReference type="Proteomes" id="UP001230035"/>
    </source>
</evidence>
<keyword evidence="4" id="KW-1185">Reference proteome</keyword>
<protein>
    <submittedName>
        <fullName evidence="3">Uncharacterized protein</fullName>
    </submittedName>
</protein>
<name>A0ABT6XN13_9FLAO</name>
<evidence type="ECO:0000256" key="2">
    <source>
        <dbReference type="SAM" id="Phobius"/>
    </source>
</evidence>